<evidence type="ECO:0000256" key="1">
    <source>
        <dbReference type="SAM" id="MobiDB-lite"/>
    </source>
</evidence>
<dbReference type="RefSeq" id="XP_005711155.1">
    <property type="nucleotide sequence ID" value="XM_005711098.1"/>
</dbReference>
<feature type="compositionally biased region" description="Pro residues" evidence="1">
    <location>
        <begin position="27"/>
        <end position="39"/>
    </location>
</feature>
<feature type="region of interest" description="Disordered" evidence="1">
    <location>
        <begin position="22"/>
        <end position="43"/>
    </location>
</feature>
<name>R7QTM5_CHOCR</name>
<protein>
    <submittedName>
        <fullName evidence="2">Uncharacterized protein</fullName>
    </submittedName>
</protein>
<dbReference type="EMBL" id="HG002260">
    <property type="protein sequence ID" value="CDF40861.1"/>
    <property type="molecule type" value="Genomic_DNA"/>
</dbReference>
<keyword evidence="3" id="KW-1185">Reference proteome</keyword>
<dbReference type="AlphaFoldDB" id="R7QTM5"/>
<accession>R7QTM5</accession>
<dbReference type="KEGG" id="ccp:CHC_T00007498001"/>
<dbReference type="Gramene" id="CDF40861">
    <property type="protein sequence ID" value="CDF40861"/>
    <property type="gene ID" value="CHC_T00007498001"/>
</dbReference>
<dbReference type="Proteomes" id="UP000012073">
    <property type="component" value="Unassembled WGS sequence"/>
</dbReference>
<gene>
    <name evidence="2" type="ORF">CHC_T00007498001</name>
</gene>
<evidence type="ECO:0000313" key="2">
    <source>
        <dbReference type="EMBL" id="CDF40861.1"/>
    </source>
</evidence>
<organism evidence="2 3">
    <name type="scientific">Chondrus crispus</name>
    <name type="common">Carrageen Irish moss</name>
    <name type="synonym">Polymorpha crispa</name>
    <dbReference type="NCBI Taxonomy" id="2769"/>
    <lineage>
        <taxon>Eukaryota</taxon>
        <taxon>Rhodophyta</taxon>
        <taxon>Florideophyceae</taxon>
        <taxon>Rhodymeniophycidae</taxon>
        <taxon>Gigartinales</taxon>
        <taxon>Gigartinaceae</taxon>
        <taxon>Chondrus</taxon>
    </lineage>
</organism>
<proteinExistence type="predicted"/>
<dbReference type="GeneID" id="17318871"/>
<evidence type="ECO:0000313" key="3">
    <source>
        <dbReference type="Proteomes" id="UP000012073"/>
    </source>
</evidence>
<sequence>MQRKASPAHTPLLAPSRVFISESQPWSPRPHPKALPPPSSTRANSLPATFRLHTLYSRLSLGHLVPYIPDWHGSIHLSPPAVFLPAP</sequence>
<reference evidence="3" key="1">
    <citation type="journal article" date="2013" name="Proc. Natl. Acad. Sci. U.S.A.">
        <title>Genome structure and metabolic features in the red seaweed Chondrus crispus shed light on evolution of the Archaeplastida.</title>
        <authorList>
            <person name="Collen J."/>
            <person name="Porcel B."/>
            <person name="Carre W."/>
            <person name="Ball S.G."/>
            <person name="Chaparro C."/>
            <person name="Tonon T."/>
            <person name="Barbeyron T."/>
            <person name="Michel G."/>
            <person name="Noel B."/>
            <person name="Valentin K."/>
            <person name="Elias M."/>
            <person name="Artiguenave F."/>
            <person name="Arun A."/>
            <person name="Aury J.M."/>
            <person name="Barbosa-Neto J.F."/>
            <person name="Bothwell J.H."/>
            <person name="Bouget F.Y."/>
            <person name="Brillet L."/>
            <person name="Cabello-Hurtado F."/>
            <person name="Capella-Gutierrez S."/>
            <person name="Charrier B."/>
            <person name="Cladiere L."/>
            <person name="Cock J.M."/>
            <person name="Coelho S.M."/>
            <person name="Colleoni C."/>
            <person name="Czjzek M."/>
            <person name="Da Silva C."/>
            <person name="Delage L."/>
            <person name="Denoeud F."/>
            <person name="Deschamps P."/>
            <person name="Dittami S.M."/>
            <person name="Gabaldon T."/>
            <person name="Gachon C.M."/>
            <person name="Groisillier A."/>
            <person name="Herve C."/>
            <person name="Jabbari K."/>
            <person name="Katinka M."/>
            <person name="Kloareg B."/>
            <person name="Kowalczyk N."/>
            <person name="Labadie K."/>
            <person name="Leblanc C."/>
            <person name="Lopez P.J."/>
            <person name="McLachlan D.H."/>
            <person name="Meslet-Cladiere L."/>
            <person name="Moustafa A."/>
            <person name="Nehr Z."/>
            <person name="Nyvall Collen P."/>
            <person name="Panaud O."/>
            <person name="Partensky F."/>
            <person name="Poulain J."/>
            <person name="Rensing S.A."/>
            <person name="Rousvoal S."/>
            <person name="Samson G."/>
            <person name="Symeonidi A."/>
            <person name="Weissenbach J."/>
            <person name="Zambounis A."/>
            <person name="Wincker P."/>
            <person name="Boyen C."/>
        </authorList>
    </citation>
    <scope>NUCLEOTIDE SEQUENCE [LARGE SCALE GENOMIC DNA]</scope>
    <source>
        <strain evidence="3">cv. Stackhouse</strain>
    </source>
</reference>